<name>A0A6J4HGR5_9BACT</name>
<evidence type="ECO:0000256" key="6">
    <source>
        <dbReference type="ARBA" id="ARBA00022692"/>
    </source>
</evidence>
<reference evidence="12" key="1">
    <citation type="submission" date="2020-02" db="EMBL/GenBank/DDBJ databases">
        <authorList>
            <person name="Meier V. D."/>
        </authorList>
    </citation>
    <scope>NUCLEOTIDE SEQUENCE</scope>
    <source>
        <strain evidence="12">AVDCRST_MAG95</strain>
    </source>
</reference>
<dbReference type="PANTHER" id="PTHR33446:SF2">
    <property type="entry name" value="PROTEIN TONB"/>
    <property type="match status" value="1"/>
</dbReference>
<keyword evidence="3" id="KW-0813">Transport</keyword>
<evidence type="ECO:0000256" key="8">
    <source>
        <dbReference type="ARBA" id="ARBA00022989"/>
    </source>
</evidence>
<evidence type="ECO:0000256" key="7">
    <source>
        <dbReference type="ARBA" id="ARBA00022927"/>
    </source>
</evidence>
<accession>A0A6J4HGR5</accession>
<dbReference type="SUPFAM" id="SSF74653">
    <property type="entry name" value="TolA/TonB C-terminal domain"/>
    <property type="match status" value="1"/>
</dbReference>
<feature type="transmembrane region" description="Helical" evidence="10">
    <location>
        <begin position="39"/>
        <end position="58"/>
    </location>
</feature>
<dbReference type="InterPro" id="IPR037682">
    <property type="entry name" value="TonB_C"/>
</dbReference>
<dbReference type="AlphaFoldDB" id="A0A6J4HGR5"/>
<dbReference type="GO" id="GO:0015031">
    <property type="term" value="P:protein transport"/>
    <property type="evidence" value="ECO:0007669"/>
    <property type="project" value="UniProtKB-KW"/>
</dbReference>
<dbReference type="GO" id="GO:0031992">
    <property type="term" value="F:energy transducer activity"/>
    <property type="evidence" value="ECO:0007669"/>
    <property type="project" value="TreeGrafter"/>
</dbReference>
<evidence type="ECO:0000256" key="4">
    <source>
        <dbReference type="ARBA" id="ARBA00022475"/>
    </source>
</evidence>
<proteinExistence type="inferred from homology"/>
<dbReference type="PANTHER" id="PTHR33446">
    <property type="entry name" value="PROTEIN TONB-RELATED"/>
    <property type="match status" value="1"/>
</dbReference>
<evidence type="ECO:0000256" key="2">
    <source>
        <dbReference type="ARBA" id="ARBA00006555"/>
    </source>
</evidence>
<organism evidence="12">
    <name type="scientific">uncultured Adhaeribacter sp</name>
    <dbReference type="NCBI Taxonomy" id="448109"/>
    <lineage>
        <taxon>Bacteria</taxon>
        <taxon>Pseudomonadati</taxon>
        <taxon>Bacteroidota</taxon>
        <taxon>Cytophagia</taxon>
        <taxon>Cytophagales</taxon>
        <taxon>Hymenobacteraceae</taxon>
        <taxon>Adhaeribacter</taxon>
        <taxon>environmental samples</taxon>
    </lineage>
</organism>
<keyword evidence="5" id="KW-0997">Cell inner membrane</keyword>
<dbReference type="NCBIfam" id="TIGR01352">
    <property type="entry name" value="tonB_Cterm"/>
    <property type="match status" value="1"/>
</dbReference>
<evidence type="ECO:0000256" key="3">
    <source>
        <dbReference type="ARBA" id="ARBA00022448"/>
    </source>
</evidence>
<feature type="domain" description="TonB C-terminal" evidence="11">
    <location>
        <begin position="181"/>
        <end position="272"/>
    </location>
</feature>
<dbReference type="PROSITE" id="PS52015">
    <property type="entry name" value="TONB_CTD"/>
    <property type="match status" value="1"/>
</dbReference>
<keyword evidence="4" id="KW-1003">Cell membrane</keyword>
<evidence type="ECO:0000256" key="5">
    <source>
        <dbReference type="ARBA" id="ARBA00022519"/>
    </source>
</evidence>
<dbReference type="GO" id="GO:0098797">
    <property type="term" value="C:plasma membrane protein complex"/>
    <property type="evidence" value="ECO:0007669"/>
    <property type="project" value="TreeGrafter"/>
</dbReference>
<keyword evidence="6 10" id="KW-0812">Transmembrane</keyword>
<evidence type="ECO:0000313" key="12">
    <source>
        <dbReference type="EMBL" id="CAA9224135.1"/>
    </source>
</evidence>
<comment type="subcellular location">
    <subcellularLocation>
        <location evidence="1">Cell inner membrane</location>
        <topology evidence="1">Single-pass membrane protein</topology>
        <orientation evidence="1">Periplasmic side</orientation>
    </subcellularLocation>
</comment>
<dbReference type="Pfam" id="PF03544">
    <property type="entry name" value="TonB_C"/>
    <property type="match status" value="1"/>
</dbReference>
<evidence type="ECO:0000256" key="1">
    <source>
        <dbReference type="ARBA" id="ARBA00004383"/>
    </source>
</evidence>
<gene>
    <name evidence="12" type="ORF">AVDCRST_MAG95-678</name>
</gene>
<evidence type="ECO:0000259" key="11">
    <source>
        <dbReference type="PROSITE" id="PS52015"/>
    </source>
</evidence>
<keyword evidence="7" id="KW-0653">Protein transport</keyword>
<dbReference type="InterPro" id="IPR051045">
    <property type="entry name" value="TonB-dependent_transducer"/>
</dbReference>
<dbReference type="InterPro" id="IPR006260">
    <property type="entry name" value="TonB/TolA_C"/>
</dbReference>
<dbReference type="EMBL" id="CADCTJ010000213">
    <property type="protein sequence ID" value="CAA9224135.1"/>
    <property type="molecule type" value="Genomic_DNA"/>
</dbReference>
<sequence>METRSYAQYSLNDIIFEGRNQAYGAYALRQAYPKHLVKAIFYMIGGVALFLAGAYLGLPFLSDQLHPTVPVSKIIEIQTVVLPVTEEPIVERPVTRQSPVTPVNPTKRLVSAKIVPDKTLITESNTSQADLIDQEPGLTDVAGGPTTSILPVDIPGNGSAFGSEEAHTVRNFVEQMPEFPGGTAQMYRFIRENLRYPAMAQREGLTGVVVVTFVVGINGEITDIQVVKDIGGGTAEEAVRVIRKMKNWKPGVQNGRPVPVRFTMPLRFSLAS</sequence>
<evidence type="ECO:0000256" key="9">
    <source>
        <dbReference type="ARBA" id="ARBA00023136"/>
    </source>
</evidence>
<protein>
    <submittedName>
        <fullName evidence="12">Ferric siderophore transport system, periplasmic binding protein TonB</fullName>
    </submittedName>
</protein>
<evidence type="ECO:0000256" key="10">
    <source>
        <dbReference type="SAM" id="Phobius"/>
    </source>
</evidence>
<keyword evidence="8 10" id="KW-1133">Transmembrane helix</keyword>
<dbReference type="GO" id="GO:0055085">
    <property type="term" value="P:transmembrane transport"/>
    <property type="evidence" value="ECO:0007669"/>
    <property type="project" value="InterPro"/>
</dbReference>
<keyword evidence="9 10" id="KW-0472">Membrane</keyword>
<comment type="similarity">
    <text evidence="2">Belongs to the TonB family.</text>
</comment>
<dbReference type="Gene3D" id="3.30.1150.10">
    <property type="match status" value="1"/>
</dbReference>